<dbReference type="EMBL" id="JADOTY010000001">
    <property type="protein sequence ID" value="MBG6105730.1"/>
    <property type="molecule type" value="Genomic_DNA"/>
</dbReference>
<sequence>MCNSIIIRASLRLPATCSRGFAREYLHRAQAGIGALGDDQYGQLIKGGLDRLTQQLTPR</sequence>
<evidence type="ECO:0000313" key="2">
    <source>
        <dbReference type="Proteomes" id="UP000631791"/>
    </source>
</evidence>
<organism evidence="1 2">
    <name type="scientific">Micromonospora vinacea</name>
    <dbReference type="NCBI Taxonomy" id="709878"/>
    <lineage>
        <taxon>Bacteria</taxon>
        <taxon>Bacillati</taxon>
        <taxon>Actinomycetota</taxon>
        <taxon>Actinomycetes</taxon>
        <taxon>Micromonosporales</taxon>
        <taxon>Micromonosporaceae</taxon>
        <taxon>Micromonospora</taxon>
    </lineage>
</organism>
<keyword evidence="2" id="KW-1185">Reference proteome</keyword>
<gene>
    <name evidence="1" type="ORF">IW249_006144</name>
</gene>
<dbReference type="RefSeq" id="WP_231392723.1">
    <property type="nucleotide sequence ID" value="NZ_JADOTY010000001.1"/>
</dbReference>
<name>A0ABS0KB67_9ACTN</name>
<evidence type="ECO:0000313" key="1">
    <source>
        <dbReference type="EMBL" id="MBG6105730.1"/>
    </source>
</evidence>
<proteinExistence type="predicted"/>
<reference evidence="1 2" key="1">
    <citation type="submission" date="2020-11" db="EMBL/GenBank/DDBJ databases">
        <title>Sequencing the genomes of 1000 actinobacteria strains.</title>
        <authorList>
            <person name="Klenk H.-P."/>
        </authorList>
    </citation>
    <scope>NUCLEOTIDE SEQUENCE [LARGE SCALE GENOMIC DNA]</scope>
    <source>
        <strain evidence="1 2">DSM 101695</strain>
    </source>
</reference>
<protein>
    <submittedName>
        <fullName evidence="1">Uncharacterized protein</fullName>
    </submittedName>
</protein>
<comment type="caution">
    <text evidence="1">The sequence shown here is derived from an EMBL/GenBank/DDBJ whole genome shotgun (WGS) entry which is preliminary data.</text>
</comment>
<dbReference type="Proteomes" id="UP000631791">
    <property type="component" value="Unassembled WGS sequence"/>
</dbReference>
<accession>A0ABS0KB67</accession>